<keyword evidence="6" id="KW-0472">Membrane</keyword>
<dbReference type="OMA" id="HHEPINK"/>
<dbReference type="Gene3D" id="2.40.10.10">
    <property type="entry name" value="Trypsin-like serine proteases"/>
    <property type="match status" value="1"/>
</dbReference>
<dbReference type="SMART" id="SM00020">
    <property type="entry name" value="Tryp_SPc"/>
    <property type="match status" value="1"/>
</dbReference>
<dbReference type="GO" id="GO:0004252">
    <property type="term" value="F:serine-type endopeptidase activity"/>
    <property type="evidence" value="ECO:0007669"/>
    <property type="project" value="InterPro"/>
</dbReference>
<accession>A0A401NUW5</accession>
<dbReference type="Pfam" id="PF00089">
    <property type="entry name" value="Trypsin"/>
    <property type="match status" value="1"/>
</dbReference>
<dbReference type="InterPro" id="IPR018114">
    <property type="entry name" value="TRYPSIN_HIS"/>
</dbReference>
<evidence type="ECO:0000256" key="2">
    <source>
        <dbReference type="ARBA" id="ARBA00022801"/>
    </source>
</evidence>
<dbReference type="PROSITE" id="PS00134">
    <property type="entry name" value="TRYPSIN_HIS"/>
    <property type="match status" value="1"/>
</dbReference>
<evidence type="ECO:0000313" key="8">
    <source>
        <dbReference type="EMBL" id="GCB64644.1"/>
    </source>
</evidence>
<keyword evidence="6" id="KW-0812">Transmembrane</keyword>
<feature type="domain" description="Peptidase S1" evidence="7">
    <location>
        <begin position="66"/>
        <end position="284"/>
    </location>
</feature>
<keyword evidence="3 5" id="KW-0720">Serine protease</keyword>
<protein>
    <recommendedName>
        <fullName evidence="7">Peptidase S1 domain-containing protein</fullName>
    </recommendedName>
</protein>
<feature type="transmembrane region" description="Helical" evidence="6">
    <location>
        <begin position="6"/>
        <end position="28"/>
    </location>
</feature>
<comment type="caution">
    <text evidence="8">The sequence shown here is derived from an EMBL/GenBank/DDBJ whole genome shotgun (WGS) entry which is preliminary data.</text>
</comment>
<dbReference type="GO" id="GO:0006508">
    <property type="term" value="P:proteolysis"/>
    <property type="evidence" value="ECO:0007669"/>
    <property type="project" value="UniProtKB-KW"/>
</dbReference>
<evidence type="ECO:0000259" key="7">
    <source>
        <dbReference type="PROSITE" id="PS50240"/>
    </source>
</evidence>
<keyword evidence="1 5" id="KW-0645">Protease</keyword>
<evidence type="ECO:0000256" key="3">
    <source>
        <dbReference type="ARBA" id="ARBA00022825"/>
    </source>
</evidence>
<dbReference type="FunFam" id="2.40.10.10:FF:000003">
    <property type="entry name" value="Transmembrane serine protease 3"/>
    <property type="match status" value="1"/>
</dbReference>
<keyword evidence="6" id="KW-1133">Transmembrane helix</keyword>
<proteinExistence type="predicted"/>
<evidence type="ECO:0000256" key="1">
    <source>
        <dbReference type="ARBA" id="ARBA00022670"/>
    </source>
</evidence>
<keyword evidence="4" id="KW-1015">Disulfide bond</keyword>
<dbReference type="InterPro" id="IPR001314">
    <property type="entry name" value="Peptidase_S1A"/>
</dbReference>
<dbReference type="EMBL" id="BFAA01004124">
    <property type="protein sequence ID" value="GCB64644.1"/>
    <property type="molecule type" value="Genomic_DNA"/>
</dbReference>
<dbReference type="SUPFAM" id="SSF50494">
    <property type="entry name" value="Trypsin-like serine proteases"/>
    <property type="match status" value="1"/>
</dbReference>
<dbReference type="PANTHER" id="PTHR24252:SF17">
    <property type="entry name" value="SUPPRESSOR OF TUMORIGENICITY 14 PROTEIN HOMOLOG-RELATED"/>
    <property type="match status" value="1"/>
</dbReference>
<dbReference type="InterPro" id="IPR001254">
    <property type="entry name" value="Trypsin_dom"/>
</dbReference>
<dbReference type="PROSITE" id="PS50240">
    <property type="entry name" value="TRYPSIN_DOM"/>
    <property type="match status" value="1"/>
</dbReference>
<name>A0A401NUW5_SCYTO</name>
<evidence type="ECO:0000313" key="9">
    <source>
        <dbReference type="Proteomes" id="UP000288216"/>
    </source>
</evidence>
<dbReference type="InterPro" id="IPR009003">
    <property type="entry name" value="Peptidase_S1_PA"/>
</dbReference>
<organism evidence="8 9">
    <name type="scientific">Scyliorhinus torazame</name>
    <name type="common">Cloudy catshark</name>
    <name type="synonym">Catulus torazame</name>
    <dbReference type="NCBI Taxonomy" id="75743"/>
    <lineage>
        <taxon>Eukaryota</taxon>
        <taxon>Metazoa</taxon>
        <taxon>Chordata</taxon>
        <taxon>Craniata</taxon>
        <taxon>Vertebrata</taxon>
        <taxon>Chondrichthyes</taxon>
        <taxon>Elasmobranchii</taxon>
        <taxon>Galeomorphii</taxon>
        <taxon>Galeoidea</taxon>
        <taxon>Carcharhiniformes</taxon>
        <taxon>Scyliorhinidae</taxon>
        <taxon>Scyliorhinus</taxon>
    </lineage>
</organism>
<dbReference type="InterPro" id="IPR043504">
    <property type="entry name" value="Peptidase_S1_PA_chymotrypsin"/>
</dbReference>
<evidence type="ECO:0000256" key="6">
    <source>
        <dbReference type="SAM" id="Phobius"/>
    </source>
</evidence>
<keyword evidence="2 5" id="KW-0378">Hydrolase</keyword>
<dbReference type="CDD" id="cd00190">
    <property type="entry name" value="Tryp_SPc"/>
    <property type="match status" value="1"/>
</dbReference>
<reference evidence="8 9" key="1">
    <citation type="journal article" date="2018" name="Nat. Ecol. Evol.">
        <title>Shark genomes provide insights into elasmobranch evolution and the origin of vertebrates.</title>
        <authorList>
            <person name="Hara Y"/>
            <person name="Yamaguchi K"/>
            <person name="Onimaru K"/>
            <person name="Kadota M"/>
            <person name="Koyanagi M"/>
            <person name="Keeley SD"/>
            <person name="Tatsumi K"/>
            <person name="Tanaka K"/>
            <person name="Motone F"/>
            <person name="Kageyama Y"/>
            <person name="Nozu R"/>
            <person name="Adachi N"/>
            <person name="Nishimura O"/>
            <person name="Nakagawa R"/>
            <person name="Tanegashima C"/>
            <person name="Kiyatake I"/>
            <person name="Matsumoto R"/>
            <person name="Murakumo K"/>
            <person name="Nishida K"/>
            <person name="Terakita A"/>
            <person name="Kuratani S"/>
            <person name="Sato K"/>
            <person name="Hyodo S Kuraku.S."/>
        </authorList>
    </citation>
    <scope>NUCLEOTIDE SEQUENCE [LARGE SCALE GENOMIC DNA]</scope>
</reference>
<keyword evidence="9" id="KW-1185">Reference proteome</keyword>
<dbReference type="InterPro" id="IPR033116">
    <property type="entry name" value="TRYPSIN_SER"/>
</dbReference>
<dbReference type="PANTHER" id="PTHR24252">
    <property type="entry name" value="ACROSIN-RELATED"/>
    <property type="match status" value="1"/>
</dbReference>
<dbReference type="Proteomes" id="UP000288216">
    <property type="component" value="Unassembled WGS sequence"/>
</dbReference>
<sequence length="308" mass="33764">MKYSKGVILVSVILGITLILLTTTAIILTKLLIKAKPTSENQHHEPINKTSLNAMCGRRPAISSRIVGGKNSKMGEWPWQVDLEIGTLVCGAAIISNRWLISAAHCFQRSQANPSVWKAYMGSVMVGQGTSRNIRKIIVHPDYDDPISFSNDIALLELSSPLTFNDFIQPICLPSSSDVIAAGQHCIITGWGSLSFGGSLPTILQKAKVNIIDFNKCKRLLGTFVNDKMLCAGVLRGGVDACQGDSGGPLVCHRPNKSWFLAGILNVVKGRIKDFMALVQRREIEFSHVQKERFHCLLAGMVLLRQKN</sequence>
<dbReference type="STRING" id="75743.A0A401NUW5"/>
<dbReference type="AlphaFoldDB" id="A0A401NUW5"/>
<evidence type="ECO:0000256" key="5">
    <source>
        <dbReference type="RuleBase" id="RU363034"/>
    </source>
</evidence>
<dbReference type="PRINTS" id="PR00722">
    <property type="entry name" value="CHYMOTRYPSIN"/>
</dbReference>
<gene>
    <name evidence="8" type="ORF">scyTo_0009848</name>
</gene>
<dbReference type="PROSITE" id="PS00135">
    <property type="entry name" value="TRYPSIN_SER"/>
    <property type="match status" value="1"/>
</dbReference>
<evidence type="ECO:0000256" key="4">
    <source>
        <dbReference type="ARBA" id="ARBA00023157"/>
    </source>
</evidence>
<dbReference type="OrthoDB" id="9425590at2759"/>